<name>A0A2I0AYY8_9ASPA</name>
<feature type="repeat" description="PPR" evidence="3">
    <location>
        <begin position="164"/>
        <end position="198"/>
    </location>
</feature>
<evidence type="ECO:0000256" key="1">
    <source>
        <dbReference type="ARBA" id="ARBA00007626"/>
    </source>
</evidence>
<gene>
    <name evidence="4" type="ORF">AXF42_Ash006401</name>
</gene>
<feature type="repeat" description="PPR" evidence="3">
    <location>
        <begin position="233"/>
        <end position="267"/>
    </location>
</feature>
<keyword evidence="4" id="KW-0808">Transferase</keyword>
<evidence type="ECO:0000313" key="5">
    <source>
        <dbReference type="Proteomes" id="UP000236161"/>
    </source>
</evidence>
<comment type="similarity">
    <text evidence="1">Belongs to the PPR family. P subfamily.</text>
</comment>
<dbReference type="EMBL" id="KZ451935">
    <property type="protein sequence ID" value="PKA60767.1"/>
    <property type="molecule type" value="Genomic_DNA"/>
</dbReference>
<evidence type="ECO:0000313" key="4">
    <source>
        <dbReference type="EMBL" id="PKA60767.1"/>
    </source>
</evidence>
<keyword evidence="4" id="KW-0489">Methyltransferase</keyword>
<dbReference type="AlphaFoldDB" id="A0A2I0AYY8"/>
<dbReference type="NCBIfam" id="TIGR00756">
    <property type="entry name" value="PPR"/>
    <property type="match status" value="6"/>
</dbReference>
<dbReference type="Gene3D" id="1.25.40.10">
    <property type="entry name" value="Tetratricopeptide repeat domain"/>
    <property type="match status" value="4"/>
</dbReference>
<protein>
    <submittedName>
        <fullName evidence="4">Pentatricopeptide repeat-containing protein</fullName>
        <ecNumber evidence="4">2.1.1.204</ecNumber>
    </submittedName>
</protein>
<reference evidence="4 5" key="1">
    <citation type="journal article" date="2017" name="Nature">
        <title>The Apostasia genome and the evolution of orchids.</title>
        <authorList>
            <person name="Zhang G.Q."/>
            <person name="Liu K.W."/>
            <person name="Li Z."/>
            <person name="Lohaus R."/>
            <person name="Hsiao Y.Y."/>
            <person name="Niu S.C."/>
            <person name="Wang J.Y."/>
            <person name="Lin Y.C."/>
            <person name="Xu Q."/>
            <person name="Chen L.J."/>
            <person name="Yoshida K."/>
            <person name="Fujiwara S."/>
            <person name="Wang Z.W."/>
            <person name="Zhang Y.Q."/>
            <person name="Mitsuda N."/>
            <person name="Wang M."/>
            <person name="Liu G.H."/>
            <person name="Pecoraro L."/>
            <person name="Huang H.X."/>
            <person name="Xiao X.J."/>
            <person name="Lin M."/>
            <person name="Wu X.Y."/>
            <person name="Wu W.L."/>
            <person name="Chen Y.Y."/>
            <person name="Chang S.B."/>
            <person name="Sakamoto S."/>
            <person name="Ohme-Takagi M."/>
            <person name="Yagi M."/>
            <person name="Zeng S.J."/>
            <person name="Shen C.Y."/>
            <person name="Yeh C.M."/>
            <person name="Luo Y.B."/>
            <person name="Tsai W.C."/>
            <person name="Van de Peer Y."/>
            <person name="Liu Z.J."/>
        </authorList>
    </citation>
    <scope>NUCLEOTIDE SEQUENCE [LARGE SCALE GENOMIC DNA]</scope>
    <source>
        <strain evidence="5">cv. Shenzhen</strain>
        <tissue evidence="4">Stem</tissue>
    </source>
</reference>
<keyword evidence="5" id="KW-1185">Reference proteome</keyword>
<feature type="repeat" description="PPR" evidence="3">
    <location>
        <begin position="377"/>
        <end position="411"/>
    </location>
</feature>
<keyword evidence="2" id="KW-0677">Repeat</keyword>
<dbReference type="PANTHER" id="PTHR47941">
    <property type="entry name" value="PENTATRICOPEPTIDE REPEAT-CONTAINING PROTEIN 3, MITOCHONDRIAL"/>
    <property type="match status" value="1"/>
</dbReference>
<dbReference type="Pfam" id="PF01535">
    <property type="entry name" value="PPR"/>
    <property type="match status" value="1"/>
</dbReference>
<dbReference type="InterPro" id="IPR011990">
    <property type="entry name" value="TPR-like_helical_dom_sf"/>
</dbReference>
<proteinExistence type="inferred from homology"/>
<evidence type="ECO:0000256" key="2">
    <source>
        <dbReference type="ARBA" id="ARBA00022737"/>
    </source>
</evidence>
<sequence length="523" mass="59027">MARLFKPKPSSSPLFFRSFSVTPSPAAATVGDGDLSPAESHLLDHVHSLIKNHHRSHPNPDPSAAPPPDLTIPDLSSSFSILCPLPPSPSFARHLIRRSAFLRHGVPFPQTLAFFNWWLSSCPPSAPYAEEPFTALIDLAGKLRYFDIAWYLLDTMRARSIPIPQRAFSSLIRRYARAGLPSDSVEAFYRMPDYGIEADPVSFSLLLAVLSRRRDAANAQSLFDSLLHRFPPDVVTYSNLIHAWCRAGRLDEAERVFASMKDAGIAPNVYTYTSVIDAMCKAGQIPRAHELLCQMLDSGCAPNAATFNCFMRAHVRAGRTEQAFQIYNQMRQLGCDPDLITYNFLIEAHCCKGQKNLDAAVKVLNIMASKGKDCTPDANTFNHILKCVLIIGDVNAAHRLYTRMREIGCHPSTVTYNILMQLFSKEKSMDMVLRMKKEMEKEGVEPNVNTFGVLIMAFCERGSWRRAYHLMKEMLEDKCLKPTKMVYEMVQELLRKAGQLKKRDELVQMMEERGFIDQQLIEC</sequence>
<feature type="repeat" description="PPR" evidence="3">
    <location>
        <begin position="268"/>
        <end position="302"/>
    </location>
</feature>
<dbReference type="SUPFAM" id="SSF48452">
    <property type="entry name" value="TPR-like"/>
    <property type="match status" value="1"/>
</dbReference>
<feature type="repeat" description="PPR" evidence="3">
    <location>
        <begin position="412"/>
        <end position="446"/>
    </location>
</feature>
<accession>A0A2I0AYY8</accession>
<evidence type="ECO:0000256" key="3">
    <source>
        <dbReference type="PROSITE-ProRule" id="PRU00708"/>
    </source>
</evidence>
<dbReference type="PROSITE" id="PS51375">
    <property type="entry name" value="PPR"/>
    <property type="match status" value="8"/>
</dbReference>
<organism evidence="4 5">
    <name type="scientific">Apostasia shenzhenica</name>
    <dbReference type="NCBI Taxonomy" id="1088818"/>
    <lineage>
        <taxon>Eukaryota</taxon>
        <taxon>Viridiplantae</taxon>
        <taxon>Streptophyta</taxon>
        <taxon>Embryophyta</taxon>
        <taxon>Tracheophyta</taxon>
        <taxon>Spermatophyta</taxon>
        <taxon>Magnoliopsida</taxon>
        <taxon>Liliopsida</taxon>
        <taxon>Asparagales</taxon>
        <taxon>Orchidaceae</taxon>
        <taxon>Apostasioideae</taxon>
        <taxon>Apostasia</taxon>
    </lineage>
</organism>
<feature type="repeat" description="PPR" evidence="3">
    <location>
        <begin position="303"/>
        <end position="337"/>
    </location>
</feature>
<dbReference type="Proteomes" id="UP000236161">
    <property type="component" value="Unassembled WGS sequence"/>
</dbReference>
<feature type="repeat" description="PPR" evidence="3">
    <location>
        <begin position="447"/>
        <end position="481"/>
    </location>
</feature>
<dbReference type="GO" id="GO:0008168">
    <property type="term" value="F:methyltransferase activity"/>
    <property type="evidence" value="ECO:0007669"/>
    <property type="project" value="UniProtKB-KW"/>
</dbReference>
<dbReference type="OrthoDB" id="185373at2759"/>
<dbReference type="STRING" id="1088818.A0A2I0AYY8"/>
<dbReference type="Pfam" id="PF13041">
    <property type="entry name" value="PPR_2"/>
    <property type="match status" value="3"/>
</dbReference>
<dbReference type="GO" id="GO:0032259">
    <property type="term" value="P:methylation"/>
    <property type="evidence" value="ECO:0007669"/>
    <property type="project" value="UniProtKB-KW"/>
</dbReference>
<dbReference type="InterPro" id="IPR002885">
    <property type="entry name" value="PPR_rpt"/>
</dbReference>
<dbReference type="EC" id="2.1.1.204" evidence="4"/>
<feature type="repeat" description="PPR" evidence="3">
    <location>
        <begin position="338"/>
        <end position="374"/>
    </location>
</feature>